<comment type="caution">
    <text evidence="8">The sequence shown here is derived from an EMBL/GenBank/DDBJ whole genome shotgun (WGS) entry which is preliminary data.</text>
</comment>
<keyword evidence="5" id="KW-1133">Transmembrane helix</keyword>
<dbReference type="InterPro" id="IPR050994">
    <property type="entry name" value="At_inactive_RLKs"/>
</dbReference>
<keyword evidence="2" id="KW-0433">Leucine-rich repeat</keyword>
<evidence type="ECO:0000256" key="2">
    <source>
        <dbReference type="ARBA" id="ARBA00022614"/>
    </source>
</evidence>
<keyword evidence="9" id="KW-1185">Reference proteome</keyword>
<evidence type="ECO:0000256" key="3">
    <source>
        <dbReference type="ARBA" id="ARBA00022692"/>
    </source>
</evidence>
<dbReference type="SUPFAM" id="SSF52058">
    <property type="entry name" value="L domain-like"/>
    <property type="match status" value="1"/>
</dbReference>
<proteinExistence type="predicted"/>
<keyword evidence="4" id="KW-0677">Repeat</keyword>
<evidence type="ECO:0000313" key="8">
    <source>
        <dbReference type="EMBL" id="MCD9642357.1"/>
    </source>
</evidence>
<evidence type="ECO:0000256" key="5">
    <source>
        <dbReference type="ARBA" id="ARBA00022989"/>
    </source>
</evidence>
<reference evidence="8 9" key="1">
    <citation type="journal article" date="2021" name="BMC Genomics">
        <title>Datura genome reveals duplications of psychoactive alkaloid biosynthetic genes and high mutation rate following tissue culture.</title>
        <authorList>
            <person name="Rajewski A."/>
            <person name="Carter-House D."/>
            <person name="Stajich J."/>
            <person name="Litt A."/>
        </authorList>
    </citation>
    <scope>NUCLEOTIDE SEQUENCE [LARGE SCALE GENOMIC DNA]</scope>
    <source>
        <strain evidence="8">AR-01</strain>
    </source>
</reference>
<dbReference type="InterPro" id="IPR001611">
    <property type="entry name" value="Leu-rich_rpt"/>
</dbReference>
<dbReference type="InterPro" id="IPR000719">
    <property type="entry name" value="Prot_kinase_dom"/>
</dbReference>
<accession>A0ABS8V7H4</accession>
<keyword evidence="3" id="KW-0812">Transmembrane</keyword>
<name>A0ABS8V7H4_DATST</name>
<dbReference type="PANTHER" id="PTHR48010:SF49">
    <property type="entry name" value="PROTEIN KINASE DOMAIN-CONTAINING PROTEIN"/>
    <property type="match status" value="1"/>
</dbReference>
<gene>
    <name evidence="8" type="ORF">HAX54_029140</name>
</gene>
<dbReference type="PANTHER" id="PTHR48010">
    <property type="entry name" value="OS05G0588300 PROTEIN"/>
    <property type="match status" value="1"/>
</dbReference>
<dbReference type="InterPro" id="IPR032675">
    <property type="entry name" value="LRR_dom_sf"/>
</dbReference>
<dbReference type="Pfam" id="PF00560">
    <property type="entry name" value="LRR_1"/>
    <property type="match status" value="3"/>
</dbReference>
<dbReference type="SMART" id="SM00220">
    <property type="entry name" value="S_TKc"/>
    <property type="match status" value="1"/>
</dbReference>
<feature type="domain" description="Protein kinase" evidence="7">
    <location>
        <begin position="124"/>
        <end position="326"/>
    </location>
</feature>
<organism evidence="8 9">
    <name type="scientific">Datura stramonium</name>
    <name type="common">Jimsonweed</name>
    <name type="synonym">Common thornapple</name>
    <dbReference type="NCBI Taxonomy" id="4076"/>
    <lineage>
        <taxon>Eukaryota</taxon>
        <taxon>Viridiplantae</taxon>
        <taxon>Streptophyta</taxon>
        <taxon>Embryophyta</taxon>
        <taxon>Tracheophyta</taxon>
        <taxon>Spermatophyta</taxon>
        <taxon>Magnoliopsida</taxon>
        <taxon>eudicotyledons</taxon>
        <taxon>Gunneridae</taxon>
        <taxon>Pentapetalae</taxon>
        <taxon>asterids</taxon>
        <taxon>lamiids</taxon>
        <taxon>Solanales</taxon>
        <taxon>Solanaceae</taxon>
        <taxon>Solanoideae</taxon>
        <taxon>Datureae</taxon>
        <taxon>Datura</taxon>
    </lineage>
</organism>
<evidence type="ECO:0000256" key="1">
    <source>
        <dbReference type="ARBA" id="ARBA00004370"/>
    </source>
</evidence>
<evidence type="ECO:0000256" key="6">
    <source>
        <dbReference type="ARBA" id="ARBA00023136"/>
    </source>
</evidence>
<dbReference type="EMBL" id="JACEIK010003601">
    <property type="protein sequence ID" value="MCD9642357.1"/>
    <property type="molecule type" value="Genomic_DNA"/>
</dbReference>
<sequence length="364" mass="40481">MPLNSIGNLSKLRTLSLRSNSLSGILPSDLGSCTVLRILNLENNNFSGAIPTSIYNLKNLVRVSFSGNRFSGEISEGFNNLMRIIHRSNKSSRQVNVSPVSPVKPLENQHSTLIVAENHDDIEKAPAEVLGKGFTGTTYKAYLDRDVEVIVKRLKNVCVSEEEFRGKVEEVGAIGHGNRNLVPLRAYYYGRDEKLMVYESMPTNLSAVLHGERVSKEALTWVIRSRIALGVATADVYSFGTVLLELLTGTNLSTVINDERIDLPKWVKSIVEERLIIQVFDPVLIRFQNSEEQMAPLLHLAISCTSRDPERRPPMADITRRIKEIFRGGSEFLAEVGIVGFVVTGTSGFLLRIHGDTFAKKEGR</sequence>
<dbReference type="Gene3D" id="3.80.10.10">
    <property type="entry name" value="Ribonuclease Inhibitor"/>
    <property type="match status" value="1"/>
</dbReference>
<dbReference type="Gene3D" id="1.10.510.10">
    <property type="entry name" value="Transferase(Phosphotransferase) domain 1"/>
    <property type="match status" value="1"/>
</dbReference>
<dbReference type="SUPFAM" id="SSF56112">
    <property type="entry name" value="Protein kinase-like (PK-like)"/>
    <property type="match status" value="1"/>
</dbReference>
<evidence type="ECO:0000256" key="4">
    <source>
        <dbReference type="ARBA" id="ARBA00022737"/>
    </source>
</evidence>
<dbReference type="Proteomes" id="UP000823775">
    <property type="component" value="Unassembled WGS sequence"/>
</dbReference>
<comment type="subcellular location">
    <subcellularLocation>
        <location evidence="1">Membrane</location>
    </subcellularLocation>
</comment>
<evidence type="ECO:0000313" key="9">
    <source>
        <dbReference type="Proteomes" id="UP000823775"/>
    </source>
</evidence>
<protein>
    <recommendedName>
        <fullName evidence="7">Protein kinase domain-containing protein</fullName>
    </recommendedName>
</protein>
<evidence type="ECO:0000259" key="7">
    <source>
        <dbReference type="SMART" id="SM00220"/>
    </source>
</evidence>
<dbReference type="InterPro" id="IPR011009">
    <property type="entry name" value="Kinase-like_dom_sf"/>
</dbReference>
<keyword evidence="6" id="KW-0472">Membrane</keyword>
<dbReference type="Gene3D" id="3.30.200.20">
    <property type="entry name" value="Phosphorylase Kinase, domain 1"/>
    <property type="match status" value="1"/>
</dbReference>